<keyword evidence="1" id="KW-1133">Transmembrane helix</keyword>
<reference evidence="2 3" key="1">
    <citation type="journal article" date="2023" name="Nat. Microbiol.">
        <title>A compendium of viruses from methanogenic archaea reveals their diversity and adaptations to the gut environment.</title>
        <authorList>
            <person name="Medvedeva S."/>
            <person name="Borrel G."/>
            <person name="Krupovic M."/>
            <person name="Gribaldo S."/>
        </authorList>
    </citation>
    <scope>NUCLEOTIDE SEQUENCE [LARGE SCALE GENOMIC DNA]</scope>
</reference>
<keyword evidence="3" id="KW-1185">Reference proteome</keyword>
<name>A0AA86Y9I8_9CAUD</name>
<accession>A0AA86Y9I8</accession>
<organism evidence="2 3">
    <name type="scientific">Caudoviricetes sp. vir215</name>
    <dbReference type="NCBI Taxonomy" id="3068354"/>
    <lineage>
        <taxon>Viruses</taxon>
        <taxon>Duplodnaviria</taxon>
        <taxon>Heunggongvirae</taxon>
        <taxon>Uroviricota</taxon>
        <taxon>Caudoviricetes</taxon>
    </lineage>
</organism>
<proteinExistence type="predicted"/>
<keyword evidence="1" id="KW-0472">Membrane</keyword>
<dbReference type="GeneID" id="98835803"/>
<evidence type="ECO:0000313" key="2">
    <source>
        <dbReference type="EMBL" id="DBA35336.1"/>
    </source>
</evidence>
<evidence type="ECO:0000313" key="3">
    <source>
        <dbReference type="Proteomes" id="UP001302265"/>
    </source>
</evidence>
<gene>
    <name evidence="2" type="ORF">vir215_00034</name>
</gene>
<dbReference type="RefSeq" id="YP_011108889.1">
    <property type="nucleotide sequence ID" value="NC_092586.1"/>
</dbReference>
<evidence type="ECO:0000256" key="1">
    <source>
        <dbReference type="SAM" id="Phobius"/>
    </source>
</evidence>
<dbReference type="Proteomes" id="UP001302265">
    <property type="component" value="Segment"/>
</dbReference>
<keyword evidence="1" id="KW-0812">Transmembrane</keyword>
<feature type="transmembrane region" description="Helical" evidence="1">
    <location>
        <begin position="7"/>
        <end position="26"/>
    </location>
</feature>
<sequence length="55" mass="5618">MTDREDRILASAVIVLGATVVSILAVTCTPGGIVAGASAWLAGIAWAWTEVSCSR</sequence>
<protein>
    <submittedName>
        <fullName evidence="2">Uncharacterized protein</fullName>
    </submittedName>
</protein>
<dbReference type="EMBL" id="BK063676">
    <property type="protein sequence ID" value="DBA35336.1"/>
    <property type="molecule type" value="Genomic_DNA"/>
</dbReference>